<comment type="caution">
    <text evidence="1">The sequence shown here is derived from an EMBL/GenBank/DDBJ whole genome shotgun (WGS) entry which is preliminary data.</text>
</comment>
<dbReference type="SUPFAM" id="SSF69572">
    <property type="entry name" value="Activating enzymes of the ubiquitin-like proteins"/>
    <property type="match status" value="1"/>
</dbReference>
<dbReference type="Gene3D" id="3.40.50.720">
    <property type="entry name" value="NAD(P)-binding Rossmann-like Domain"/>
    <property type="match status" value="1"/>
</dbReference>
<protein>
    <submittedName>
        <fullName evidence="1">SUMO-activating enzyme subunit 1</fullName>
    </submittedName>
</protein>
<gene>
    <name evidence="1" type="ORF">LTLLF_124565</name>
</gene>
<name>A0A8J6KWZ6_MICOH</name>
<dbReference type="AlphaFoldDB" id="A0A8J6KWZ6"/>
<dbReference type="Proteomes" id="UP000710432">
    <property type="component" value="Unassembled WGS sequence"/>
</dbReference>
<accession>A0A8J6KWZ6</accession>
<organism evidence="1 2">
    <name type="scientific">Microtus ochrogaster</name>
    <name type="common">Prairie vole</name>
    <dbReference type="NCBI Taxonomy" id="79684"/>
    <lineage>
        <taxon>Eukaryota</taxon>
        <taxon>Metazoa</taxon>
        <taxon>Chordata</taxon>
        <taxon>Craniata</taxon>
        <taxon>Vertebrata</taxon>
        <taxon>Euteleostomi</taxon>
        <taxon>Mammalia</taxon>
        <taxon>Eutheria</taxon>
        <taxon>Euarchontoglires</taxon>
        <taxon>Glires</taxon>
        <taxon>Rodentia</taxon>
        <taxon>Myomorpha</taxon>
        <taxon>Muroidea</taxon>
        <taxon>Cricetidae</taxon>
        <taxon>Arvicolinae</taxon>
        <taxon>Microtus</taxon>
    </lineage>
</organism>
<evidence type="ECO:0000313" key="1">
    <source>
        <dbReference type="EMBL" id="KAH0516820.1"/>
    </source>
</evidence>
<sequence>MVTDLCILLEQLCQQGLLCSSLYYCCCPYGKKKKVVPLSCKSHSCYGESDVCFWLARAGVGEAKAGAMVEKESSSSGISEEEAAQDEWQILWGTGRPEAALSFPGSVGQNRAEASLERAQNLNPMVDVKVDTEDIEKKPEAFFTQYDTVCLNC</sequence>
<dbReference type="EMBL" id="JAATJU010019089">
    <property type="protein sequence ID" value="KAH0516820.1"/>
    <property type="molecule type" value="Genomic_DNA"/>
</dbReference>
<reference evidence="1" key="1">
    <citation type="submission" date="2020-03" db="EMBL/GenBank/DDBJ databases">
        <title>Studies in the Genomics of Life Span.</title>
        <authorList>
            <person name="Glass D."/>
        </authorList>
    </citation>
    <scope>NUCLEOTIDE SEQUENCE</scope>
    <source>
        <strain evidence="1">LTLLF</strain>
        <tissue evidence="1">Muscle</tissue>
    </source>
</reference>
<dbReference type="GO" id="GO:0008641">
    <property type="term" value="F:ubiquitin-like modifier activating enzyme activity"/>
    <property type="evidence" value="ECO:0007669"/>
    <property type="project" value="InterPro"/>
</dbReference>
<proteinExistence type="predicted"/>
<dbReference type="InterPro" id="IPR035985">
    <property type="entry name" value="Ubiquitin-activating_enz"/>
</dbReference>
<evidence type="ECO:0000313" key="2">
    <source>
        <dbReference type="Proteomes" id="UP000710432"/>
    </source>
</evidence>